<dbReference type="EC" id="3.5.4.16" evidence="3"/>
<dbReference type="RefSeq" id="XP_007514180.1">
    <property type="nucleotide sequence ID" value="XM_007514118.1"/>
</dbReference>
<accession>K8EC94</accession>
<dbReference type="KEGG" id="bpg:Bathy03g00180"/>
<sequence length="702" mass="76020">MEECKDSTRVNHAPRAPRATPTPTPTTTTRNAGGLSKKCAVDDGGRGRREKCQEDDDAFHAEEIEYEDDEKNSSERSSSLMRDEAERETDAILVGGCEGGVLGEEEDDVSKERRMNLVEECVRDLLAGLGEDVTREGLLDTPKRVAKAMTFAMKGYGKTARDALGTALFQEPTLSRPITMKQQDASGEGEESTRNVEAKQEQQKREGDDASIILVRDVPIFSTSSTSMMPFYGVVHVGYVPKDGYILGLSKVARVAEVFARRVQNPAGLAREIAEAVGEIACASGVGVVLETTQLGPRKGNANAASARNVSRHGVGCLSLGRCREKFDRSSAMKNDAEDYEDEECREGRWTEFEGLLGMGRAKIQDTSSPLEGSSRRSTSPSERGSSKAPPKKALEASIRLLKAIGLKSANGTSTSSSSENLLVGCGDDDDDDDNDDEDDDDDDDDDITMRDNNSALADDISLSSYTSFEGRARTPPSPSTLSSPILSSDAAGDDHKNGKNIHNKMPSSVVRCRSVEAPFSLARCAFNYASMMNESVCGREVSLEQTVQQNVPESSSMSTFRRCFSSTSTSDVSELTIERDLLLTTTCEHHLLPFHGVVHVAYWHSPGHALDRKLVQAIVSRQGSRLQVQERLTSDLADDFEKVIGSHSNVTAAGVMICISAAHMCMASRGVEKTGSSTCTVATRGKFASSSKARSRVWQSL</sequence>
<keyword evidence="5" id="KW-0378">Hydrolase</keyword>
<evidence type="ECO:0000256" key="6">
    <source>
        <dbReference type="ARBA" id="ARBA00030854"/>
    </source>
</evidence>
<dbReference type="GeneID" id="19016556"/>
<dbReference type="EMBL" id="FO082276">
    <property type="protein sequence ID" value="CCO15617.1"/>
    <property type="molecule type" value="Genomic_DNA"/>
</dbReference>
<feature type="region of interest" description="Disordered" evidence="7">
    <location>
        <begin position="1"/>
        <end position="111"/>
    </location>
</feature>
<dbReference type="STRING" id="41875.K8EC94"/>
<evidence type="ECO:0000256" key="7">
    <source>
        <dbReference type="SAM" id="MobiDB-lite"/>
    </source>
</evidence>
<dbReference type="PANTHER" id="PTHR11109:SF7">
    <property type="entry name" value="GTP CYCLOHYDROLASE 1"/>
    <property type="match status" value="1"/>
</dbReference>
<feature type="compositionally biased region" description="Acidic residues" evidence="7">
    <location>
        <begin position="427"/>
        <end position="447"/>
    </location>
</feature>
<feature type="compositionally biased region" description="Low complexity" evidence="7">
    <location>
        <begin position="13"/>
        <end position="30"/>
    </location>
</feature>
<dbReference type="GO" id="GO:0006729">
    <property type="term" value="P:tetrahydrobiopterin biosynthetic process"/>
    <property type="evidence" value="ECO:0007669"/>
    <property type="project" value="TreeGrafter"/>
</dbReference>
<evidence type="ECO:0000256" key="1">
    <source>
        <dbReference type="ARBA" id="ARBA00005080"/>
    </source>
</evidence>
<dbReference type="InterPro" id="IPR001474">
    <property type="entry name" value="GTP_CycHdrlase_I"/>
</dbReference>
<comment type="similarity">
    <text evidence="2">Belongs to the GTP cyclohydrolase I family.</text>
</comment>
<feature type="compositionally biased region" description="Low complexity" evidence="7">
    <location>
        <begin position="480"/>
        <end position="489"/>
    </location>
</feature>
<evidence type="ECO:0000256" key="2">
    <source>
        <dbReference type="ARBA" id="ARBA00008085"/>
    </source>
</evidence>
<dbReference type="Gene3D" id="1.10.286.10">
    <property type="match status" value="1"/>
</dbReference>
<proteinExistence type="inferred from homology"/>
<dbReference type="Gene3D" id="3.30.1130.10">
    <property type="match status" value="2"/>
</dbReference>
<feature type="domain" description="GTP cyclohydrolase I" evidence="8">
    <location>
        <begin position="562"/>
        <end position="700"/>
    </location>
</feature>
<feature type="region of interest" description="Disordered" evidence="7">
    <location>
        <begin position="410"/>
        <end position="456"/>
    </location>
</feature>
<organism evidence="9 10">
    <name type="scientific">Bathycoccus prasinos</name>
    <dbReference type="NCBI Taxonomy" id="41875"/>
    <lineage>
        <taxon>Eukaryota</taxon>
        <taxon>Viridiplantae</taxon>
        <taxon>Chlorophyta</taxon>
        <taxon>Mamiellophyceae</taxon>
        <taxon>Mamiellales</taxon>
        <taxon>Bathycoccaceae</taxon>
        <taxon>Bathycoccus</taxon>
    </lineage>
</organism>
<dbReference type="Pfam" id="PF01227">
    <property type="entry name" value="GTP_cyclohydroI"/>
    <property type="match status" value="3"/>
</dbReference>
<feature type="domain" description="GTP cyclohydrolase I" evidence="8">
    <location>
        <begin position="188"/>
        <end position="295"/>
    </location>
</feature>
<feature type="region of interest" description="Disordered" evidence="7">
    <location>
        <begin position="175"/>
        <end position="207"/>
    </location>
</feature>
<evidence type="ECO:0000256" key="4">
    <source>
        <dbReference type="ARBA" id="ARBA00017272"/>
    </source>
</evidence>
<feature type="compositionally biased region" description="Basic and acidic residues" evidence="7">
    <location>
        <begin position="39"/>
        <end position="63"/>
    </location>
</feature>
<evidence type="ECO:0000313" key="10">
    <source>
        <dbReference type="Proteomes" id="UP000198341"/>
    </source>
</evidence>
<evidence type="ECO:0000256" key="3">
    <source>
        <dbReference type="ARBA" id="ARBA00012715"/>
    </source>
</evidence>
<dbReference type="Proteomes" id="UP000198341">
    <property type="component" value="Chromosome 3"/>
</dbReference>
<feature type="compositionally biased region" description="Basic and acidic residues" evidence="7">
    <location>
        <begin position="191"/>
        <end position="207"/>
    </location>
</feature>
<dbReference type="PANTHER" id="PTHR11109">
    <property type="entry name" value="GTP CYCLOHYDROLASE I"/>
    <property type="match status" value="1"/>
</dbReference>
<comment type="pathway">
    <text evidence="1">Cofactor biosynthesis; 7,8-dihydroneopterin triphosphate biosynthesis; 7,8-dihydroneopterin triphosphate from GTP: step 1/1.</text>
</comment>
<dbReference type="InterPro" id="IPR020602">
    <property type="entry name" value="GTP_CycHdrlase_I_dom"/>
</dbReference>
<dbReference type="OrthoDB" id="4966at2759"/>
<feature type="region of interest" description="Disordered" evidence="7">
    <location>
        <begin position="357"/>
        <end position="394"/>
    </location>
</feature>
<protein>
    <recommendedName>
        <fullName evidence="4">GTP cyclohydrolase 1</fullName>
        <ecNumber evidence="3">3.5.4.16</ecNumber>
    </recommendedName>
    <alternativeName>
        <fullName evidence="6">GTP cyclohydrolase I</fullName>
    </alternativeName>
</protein>
<gene>
    <name evidence="9" type="ORF">Bathy03g00180</name>
</gene>
<dbReference type="GO" id="GO:0005737">
    <property type="term" value="C:cytoplasm"/>
    <property type="evidence" value="ECO:0007669"/>
    <property type="project" value="TreeGrafter"/>
</dbReference>
<dbReference type="GO" id="GO:0008270">
    <property type="term" value="F:zinc ion binding"/>
    <property type="evidence" value="ECO:0007669"/>
    <property type="project" value="TreeGrafter"/>
</dbReference>
<dbReference type="SUPFAM" id="SSF55620">
    <property type="entry name" value="Tetrahydrobiopterin biosynthesis enzymes-like"/>
    <property type="match status" value="2"/>
</dbReference>
<dbReference type="InterPro" id="IPR043134">
    <property type="entry name" value="GTP-CH-I_N"/>
</dbReference>
<reference evidence="9 10" key="1">
    <citation type="submission" date="2011-10" db="EMBL/GenBank/DDBJ databases">
        <authorList>
            <person name="Genoscope - CEA"/>
        </authorList>
    </citation>
    <scope>NUCLEOTIDE SEQUENCE [LARGE SCALE GENOMIC DNA]</scope>
    <source>
        <strain evidence="9 10">RCC 1105</strain>
    </source>
</reference>
<name>K8EC94_9CHLO</name>
<dbReference type="GO" id="GO:0003934">
    <property type="term" value="F:GTP cyclohydrolase I activity"/>
    <property type="evidence" value="ECO:0007669"/>
    <property type="project" value="UniProtKB-EC"/>
</dbReference>
<dbReference type="InterPro" id="IPR043133">
    <property type="entry name" value="GTP-CH-I_C/QueF"/>
</dbReference>
<dbReference type="GO" id="GO:0046654">
    <property type="term" value="P:tetrahydrofolate biosynthetic process"/>
    <property type="evidence" value="ECO:0007669"/>
    <property type="project" value="InterPro"/>
</dbReference>
<dbReference type="UniPathway" id="UPA00848">
    <property type="reaction ID" value="UER00151"/>
</dbReference>
<dbReference type="AlphaFoldDB" id="K8EC94"/>
<dbReference type="eggNOG" id="KOG2698">
    <property type="taxonomic scope" value="Eukaryota"/>
</dbReference>
<dbReference type="GO" id="GO:0005525">
    <property type="term" value="F:GTP binding"/>
    <property type="evidence" value="ECO:0007669"/>
    <property type="project" value="TreeGrafter"/>
</dbReference>
<feature type="domain" description="GTP cyclohydrolase I" evidence="8">
    <location>
        <begin position="119"/>
        <end position="170"/>
    </location>
</feature>
<evidence type="ECO:0000313" key="9">
    <source>
        <dbReference type="EMBL" id="CCO15617.1"/>
    </source>
</evidence>
<feature type="compositionally biased region" description="Polar residues" evidence="7">
    <location>
        <begin position="365"/>
        <end position="384"/>
    </location>
</feature>
<keyword evidence="10" id="KW-1185">Reference proteome</keyword>
<feature type="compositionally biased region" description="Basic and acidic residues" evidence="7">
    <location>
        <begin position="81"/>
        <end position="90"/>
    </location>
</feature>
<feature type="region of interest" description="Disordered" evidence="7">
    <location>
        <begin position="468"/>
        <end position="505"/>
    </location>
</feature>
<evidence type="ECO:0000256" key="5">
    <source>
        <dbReference type="ARBA" id="ARBA00022801"/>
    </source>
</evidence>
<evidence type="ECO:0000259" key="8">
    <source>
        <dbReference type="Pfam" id="PF01227"/>
    </source>
</evidence>